<proteinExistence type="predicted"/>
<protein>
    <submittedName>
        <fullName evidence="1">Uncharacterized protein</fullName>
    </submittedName>
</protein>
<dbReference type="AlphaFoldDB" id="A0AAN7WFF3"/>
<sequence length="191" mass="21757">MHNLLQLPVELRLQIYQYALMEDEPLDMMACMNSNKPLDQARCLQRFDPEVQDDILPMFWSCNTFALHVKHSTSIKTMRQVLSAWVEFLARDVPQYLRRVQMHIQTFCASGPSGPEHPQFCKFIVDVDLDREHGATGSIQLPGSCPHGERVEAGLDRILAEASHANGRLQMDAALLTNLFDICTVSRSCWQ</sequence>
<dbReference type="Proteomes" id="UP001310594">
    <property type="component" value="Unassembled WGS sequence"/>
</dbReference>
<reference evidence="1" key="1">
    <citation type="submission" date="2023-08" db="EMBL/GenBank/DDBJ databases">
        <title>Black Yeasts Isolated from many extreme environments.</title>
        <authorList>
            <person name="Coleine C."/>
            <person name="Stajich J.E."/>
            <person name="Selbmann L."/>
        </authorList>
    </citation>
    <scope>NUCLEOTIDE SEQUENCE</scope>
    <source>
        <strain evidence="1">CCFEE 5810</strain>
    </source>
</reference>
<dbReference type="EMBL" id="JAVRQU010000010">
    <property type="protein sequence ID" value="KAK5698026.1"/>
    <property type="molecule type" value="Genomic_DNA"/>
</dbReference>
<name>A0AAN7WFF3_9PEZI</name>
<organism evidence="1 2">
    <name type="scientific">Elasticomyces elasticus</name>
    <dbReference type="NCBI Taxonomy" id="574655"/>
    <lineage>
        <taxon>Eukaryota</taxon>
        <taxon>Fungi</taxon>
        <taxon>Dikarya</taxon>
        <taxon>Ascomycota</taxon>
        <taxon>Pezizomycotina</taxon>
        <taxon>Dothideomycetes</taxon>
        <taxon>Dothideomycetidae</taxon>
        <taxon>Mycosphaerellales</taxon>
        <taxon>Teratosphaeriaceae</taxon>
        <taxon>Elasticomyces</taxon>
    </lineage>
</organism>
<accession>A0AAN7WFF3</accession>
<comment type="caution">
    <text evidence="1">The sequence shown here is derived from an EMBL/GenBank/DDBJ whole genome shotgun (WGS) entry which is preliminary data.</text>
</comment>
<evidence type="ECO:0000313" key="1">
    <source>
        <dbReference type="EMBL" id="KAK5698026.1"/>
    </source>
</evidence>
<evidence type="ECO:0000313" key="2">
    <source>
        <dbReference type="Proteomes" id="UP001310594"/>
    </source>
</evidence>
<gene>
    <name evidence="1" type="ORF">LTR97_006986</name>
</gene>